<dbReference type="eggNOG" id="KOG1726">
    <property type="taxonomic scope" value="Eukaryota"/>
</dbReference>
<dbReference type="OrthoDB" id="434647at2759"/>
<evidence type="ECO:0000256" key="2">
    <source>
        <dbReference type="SAM" id="MobiDB-lite"/>
    </source>
</evidence>
<protein>
    <recommendedName>
        <fullName evidence="1">Protein YOP1</fullName>
    </recommendedName>
</protein>
<reference evidence="4" key="2">
    <citation type="submission" date="2009-11" db="EMBL/GenBank/DDBJ databases">
        <title>The Genome Sequence of Allomyces macrogynus strain ATCC 38327.</title>
        <authorList>
            <consortium name="The Broad Institute Genome Sequencing Platform"/>
            <person name="Russ C."/>
            <person name="Cuomo C."/>
            <person name="Shea T."/>
            <person name="Young S.K."/>
            <person name="Zeng Q."/>
            <person name="Koehrsen M."/>
            <person name="Haas B."/>
            <person name="Borodovsky M."/>
            <person name="Guigo R."/>
            <person name="Alvarado L."/>
            <person name="Berlin A."/>
            <person name="Borenstein D."/>
            <person name="Chen Z."/>
            <person name="Engels R."/>
            <person name="Freedman E."/>
            <person name="Gellesch M."/>
            <person name="Goldberg J."/>
            <person name="Griggs A."/>
            <person name="Gujja S."/>
            <person name="Heiman D."/>
            <person name="Hepburn T."/>
            <person name="Howarth C."/>
            <person name="Jen D."/>
            <person name="Larson L."/>
            <person name="Lewis B."/>
            <person name="Mehta T."/>
            <person name="Park D."/>
            <person name="Pearson M."/>
            <person name="Roberts A."/>
            <person name="Saif S."/>
            <person name="Shenoy N."/>
            <person name="Sisk P."/>
            <person name="Stolte C."/>
            <person name="Sykes S."/>
            <person name="Walk T."/>
            <person name="White J."/>
            <person name="Yandava C."/>
            <person name="Burger G."/>
            <person name="Gray M.W."/>
            <person name="Holland P.W.H."/>
            <person name="King N."/>
            <person name="Lang F.B.F."/>
            <person name="Roger A.J."/>
            <person name="Ruiz-Trillo I."/>
            <person name="Lander E."/>
            <person name="Nusbaum C."/>
        </authorList>
    </citation>
    <scope>NUCLEOTIDE SEQUENCE [LARGE SCALE GENOMIC DNA]</scope>
    <source>
        <strain evidence="4">ATCC 38327</strain>
    </source>
</reference>
<accession>A0A0L0S8M6</accession>
<feature type="compositionally biased region" description="Low complexity" evidence="2">
    <location>
        <begin position="162"/>
        <end position="177"/>
    </location>
</feature>
<dbReference type="InterPro" id="IPR004345">
    <property type="entry name" value="TB2_DP1_HVA22"/>
</dbReference>
<organism evidence="3 4">
    <name type="scientific">Allomyces macrogynus (strain ATCC 38327)</name>
    <name type="common">Allomyces javanicus var. macrogynus</name>
    <dbReference type="NCBI Taxonomy" id="578462"/>
    <lineage>
        <taxon>Eukaryota</taxon>
        <taxon>Fungi</taxon>
        <taxon>Fungi incertae sedis</taxon>
        <taxon>Blastocladiomycota</taxon>
        <taxon>Blastocladiomycetes</taxon>
        <taxon>Blastocladiales</taxon>
        <taxon>Blastocladiaceae</taxon>
        <taxon>Allomyces</taxon>
    </lineage>
</organism>
<comment type="similarity">
    <text evidence="1">Belongs to the DP1 family.</text>
</comment>
<dbReference type="PANTHER" id="PTHR12300">
    <property type="entry name" value="HVA22-LIKE PROTEINS"/>
    <property type="match status" value="1"/>
</dbReference>
<dbReference type="Proteomes" id="UP000054350">
    <property type="component" value="Unassembled WGS sequence"/>
</dbReference>
<dbReference type="OMA" id="THIPSKN"/>
<gene>
    <name evidence="3" type="ORF">AMAG_04293</name>
</gene>
<sequence>MVLVALATRLLVLTMGFLHPAYKSFKMFRSPVPPDNSLWWVEVIQHYSVMSVFGAVEWVVEAFLFWIPFYYEMKFLFIVWLVSPFTRGSVTLYRQFLAPLLFEHEETIDRSLERAQIEVRRKSSEYSVSAYRAVRRSVLVAAGAVLHQNLDEQLQAATGVDPGTPTSTSSSGSGESTAHIHHADANPAAASAAASAAAATAGAAVASIFKSVASDDDSMGVVSADDMDLLTSTLIDTKSSTRRRRSARQAAAAAAQALASAPRAPEHEPLMMQGGGGGTSDEGAGSGTGGKKGGGKRSSRRR</sequence>
<evidence type="ECO:0000313" key="3">
    <source>
        <dbReference type="EMBL" id="KNE58739.1"/>
    </source>
</evidence>
<feature type="compositionally biased region" description="Low complexity" evidence="2">
    <location>
        <begin position="248"/>
        <end position="263"/>
    </location>
</feature>
<evidence type="ECO:0000256" key="1">
    <source>
        <dbReference type="RuleBase" id="RU362006"/>
    </source>
</evidence>
<dbReference type="AlphaFoldDB" id="A0A0L0S8M6"/>
<feature type="region of interest" description="Disordered" evidence="2">
    <location>
        <begin position="157"/>
        <end position="179"/>
    </location>
</feature>
<keyword evidence="4" id="KW-1185">Reference proteome</keyword>
<feature type="region of interest" description="Disordered" evidence="2">
    <location>
        <begin position="239"/>
        <end position="302"/>
    </location>
</feature>
<comment type="subcellular location">
    <subcellularLocation>
        <location evidence="1">Membrane</location>
        <topology evidence="1">Multi-pass membrane protein</topology>
    </subcellularLocation>
</comment>
<dbReference type="Pfam" id="PF03134">
    <property type="entry name" value="TB2_DP1_HVA22"/>
    <property type="match status" value="1"/>
</dbReference>
<feature type="compositionally biased region" description="Basic residues" evidence="2">
    <location>
        <begin position="293"/>
        <end position="302"/>
    </location>
</feature>
<dbReference type="EMBL" id="GG745333">
    <property type="protein sequence ID" value="KNE58739.1"/>
    <property type="molecule type" value="Genomic_DNA"/>
</dbReference>
<reference evidence="3 4" key="1">
    <citation type="submission" date="2009-11" db="EMBL/GenBank/DDBJ databases">
        <title>Annotation of Allomyces macrogynus ATCC 38327.</title>
        <authorList>
            <consortium name="The Broad Institute Genome Sequencing Platform"/>
            <person name="Russ C."/>
            <person name="Cuomo C."/>
            <person name="Burger G."/>
            <person name="Gray M.W."/>
            <person name="Holland P.W.H."/>
            <person name="King N."/>
            <person name="Lang F.B.F."/>
            <person name="Roger A.J."/>
            <person name="Ruiz-Trillo I."/>
            <person name="Young S.K."/>
            <person name="Zeng Q."/>
            <person name="Gargeya S."/>
            <person name="Fitzgerald M."/>
            <person name="Haas B."/>
            <person name="Abouelleil A."/>
            <person name="Alvarado L."/>
            <person name="Arachchi H.M."/>
            <person name="Berlin A."/>
            <person name="Chapman S.B."/>
            <person name="Gearin G."/>
            <person name="Goldberg J."/>
            <person name="Griggs A."/>
            <person name="Gujja S."/>
            <person name="Hansen M."/>
            <person name="Heiman D."/>
            <person name="Howarth C."/>
            <person name="Larimer J."/>
            <person name="Lui A."/>
            <person name="MacDonald P.J.P."/>
            <person name="McCowen C."/>
            <person name="Montmayeur A."/>
            <person name="Murphy C."/>
            <person name="Neiman D."/>
            <person name="Pearson M."/>
            <person name="Priest M."/>
            <person name="Roberts A."/>
            <person name="Saif S."/>
            <person name="Shea T."/>
            <person name="Sisk P."/>
            <person name="Stolte C."/>
            <person name="Sykes S."/>
            <person name="Wortman J."/>
            <person name="Nusbaum C."/>
            <person name="Birren B."/>
        </authorList>
    </citation>
    <scope>NUCLEOTIDE SEQUENCE [LARGE SCALE GENOMIC DNA]</scope>
    <source>
        <strain evidence="3 4">ATCC 38327</strain>
    </source>
</reference>
<name>A0A0L0S8M6_ALLM3</name>
<dbReference type="VEuPathDB" id="FungiDB:AMAG_04293"/>
<dbReference type="GO" id="GO:0016020">
    <property type="term" value="C:membrane"/>
    <property type="evidence" value="ECO:0007669"/>
    <property type="project" value="UniProtKB-SubCell"/>
</dbReference>
<evidence type="ECO:0000313" key="4">
    <source>
        <dbReference type="Proteomes" id="UP000054350"/>
    </source>
</evidence>
<feature type="compositionally biased region" description="Gly residues" evidence="2">
    <location>
        <begin position="273"/>
        <end position="292"/>
    </location>
</feature>
<proteinExistence type="inferred from homology"/>
<dbReference type="STRING" id="578462.A0A0L0S8M6"/>